<dbReference type="Pfam" id="PF13639">
    <property type="entry name" value="zf-RING_2"/>
    <property type="match status" value="1"/>
</dbReference>
<comment type="subcellular location">
    <subcellularLocation>
        <location evidence="1">Membrane</location>
        <topology evidence="1">Single-pass membrane protein</topology>
    </subcellularLocation>
</comment>
<reference evidence="11" key="1">
    <citation type="journal article" date="2020" name="Fungal Divers.">
        <title>Resolving the Mortierellaceae phylogeny through synthesis of multi-gene phylogenetics and phylogenomics.</title>
        <authorList>
            <person name="Vandepol N."/>
            <person name="Liber J."/>
            <person name="Desiro A."/>
            <person name="Na H."/>
            <person name="Kennedy M."/>
            <person name="Barry K."/>
            <person name="Grigoriev I.V."/>
            <person name="Miller A.N."/>
            <person name="O'Donnell K."/>
            <person name="Stajich J.E."/>
            <person name="Bonito G."/>
        </authorList>
    </citation>
    <scope>NUCLEOTIDE SEQUENCE</scope>
    <source>
        <strain evidence="11">KOD1015</strain>
    </source>
</reference>
<feature type="compositionally biased region" description="Basic residues" evidence="9">
    <location>
        <begin position="925"/>
        <end position="935"/>
    </location>
</feature>
<evidence type="ECO:0000256" key="8">
    <source>
        <dbReference type="PROSITE-ProRule" id="PRU00175"/>
    </source>
</evidence>
<feature type="region of interest" description="Disordered" evidence="9">
    <location>
        <begin position="545"/>
        <end position="582"/>
    </location>
</feature>
<feature type="region of interest" description="Disordered" evidence="9">
    <location>
        <begin position="719"/>
        <end position="837"/>
    </location>
</feature>
<keyword evidence="3" id="KW-0479">Metal-binding</keyword>
<dbReference type="PANTHER" id="PTHR47168:SF1">
    <property type="entry name" value="OS02G0798600 PROTEIN"/>
    <property type="match status" value="1"/>
</dbReference>
<feature type="compositionally biased region" description="Acidic residues" evidence="9">
    <location>
        <begin position="905"/>
        <end position="915"/>
    </location>
</feature>
<protein>
    <recommendedName>
        <fullName evidence="10">RING-type domain-containing protein</fullName>
    </recommendedName>
</protein>
<feature type="compositionally biased region" description="Low complexity" evidence="9">
    <location>
        <begin position="761"/>
        <end position="775"/>
    </location>
</feature>
<feature type="compositionally biased region" description="Low complexity" evidence="9">
    <location>
        <begin position="805"/>
        <end position="815"/>
    </location>
</feature>
<feature type="region of interest" description="Disordered" evidence="9">
    <location>
        <begin position="360"/>
        <end position="422"/>
    </location>
</feature>
<keyword evidence="12" id="KW-1185">Reference proteome</keyword>
<evidence type="ECO:0000256" key="3">
    <source>
        <dbReference type="ARBA" id="ARBA00022723"/>
    </source>
</evidence>
<name>A0A9P6FZY0_9FUNG</name>
<evidence type="ECO:0000256" key="1">
    <source>
        <dbReference type="ARBA" id="ARBA00004167"/>
    </source>
</evidence>
<dbReference type="Proteomes" id="UP000780801">
    <property type="component" value="Unassembled WGS sequence"/>
</dbReference>
<keyword evidence="4 8" id="KW-0863">Zinc-finger</keyword>
<dbReference type="CDD" id="cd16454">
    <property type="entry name" value="RING-H2_PA-TM-RING"/>
    <property type="match status" value="1"/>
</dbReference>
<feature type="compositionally biased region" description="Polar residues" evidence="9">
    <location>
        <begin position="404"/>
        <end position="421"/>
    </location>
</feature>
<dbReference type="InterPro" id="IPR001841">
    <property type="entry name" value="Znf_RING"/>
</dbReference>
<dbReference type="FunFam" id="3.30.40.10:FF:000388">
    <property type="entry name" value="Putative RING zinc finger domain superfamily protein"/>
    <property type="match status" value="1"/>
</dbReference>
<dbReference type="Gene3D" id="3.30.40.10">
    <property type="entry name" value="Zinc/RING finger domain, C3HC4 (zinc finger)"/>
    <property type="match status" value="1"/>
</dbReference>
<comment type="caution">
    <text evidence="11">The sequence shown here is derived from an EMBL/GenBank/DDBJ whole genome shotgun (WGS) entry which is preliminary data.</text>
</comment>
<sequence length="1111" mass="120776">GILLEWTKGCDLGDQLPIYPPTEKPWIAFISSSLLSKPTTKRPKGPSTGNSNKAALNQRDVNDTNHENTDSQDRTSSNNSNNDSEEYGSEDEDGSCSVLSIISIVRAISRSVTGVIFYHESGKSKISLDELREQTYAAIQALATLEELPSSTVRLLSKVTGVTPHARKRALPEWTKDQLVSKLATPGVSPYIESASPDPAPAVFGSSGGDVASSSPGPAAPNPPQEEPRQAKNGEDQGGNSTYVPIIGIIGLGDARLIKILKTSTGTQGRSVVAQLTFPSLSIHPNAMPSLPLPPQISPTPSVSRPVADRVGFGVVEARALNRRREQIERDSVKRRTVDQAVLETYTKIFQECDIVYSDYEDSDDLDDNDKNPPEGSNAATGPQAGPVAGDGTREEQWNEKQDPQQQKQGLDNADNKSLPTPRTYARADLTAWRSLATGRHVALTPLSESALRRCRSYDETLYGPLDVQTKSQGEDDTFVVNGVPLRTAVHRDARCHSWSEDKSGFQDYGGERDGFYEGCQDKEYKSHAQEGWANLHVDTIHSFDQRTESATTPSPRAHSPASEGHDPTGSSISIVSGGLRRSSSDLPAFPAPLALRRQSSTANSGLHPMLRHKSRFILPRKIDTLSSELLPGMDPHLLSSEEISSPTVCGDGFSSAGPSTGGFLPPPGWGGERRRSSLSTVAVPDNGKGVPVSSYSEWGAGPLNRRLHRASLQIQRAEAMASPVPGEPGLRPHSAREREEAYSSSGRSITDWDDGRGVGHSELSPSGSWSGSKGARLSRMPGTVGYRSSLDRPRTNETLGVEYRSTTSSSNRRLSLPKKDPNPDSGEIEKTSRKGVKDVHEDFKQRFSTIGIDIPDVYCLTTGELSRLSIDAERFKLSSDKEPTSTMHPYSKGGRHSPLRDDDGQIEELQDSDTESSSGDSRRSGRHGHNHRRRSDLSSLQSDVGSLEEKVKEIQRRASVRRQKQRSVRGKGPGLEAIPSLVAVESVSKSGASKATSANGSKRPRKRRSDPCAICLDDYEVGDKLREFPCKHRFHSECADPWFKEHKGTCPICKRDYSEAGRSSNTSRARPSNSGHRVMTVAAFLSPLSVLAAGVPGNHYWYAAENSIHL</sequence>
<evidence type="ECO:0000259" key="10">
    <source>
        <dbReference type="PROSITE" id="PS50089"/>
    </source>
</evidence>
<dbReference type="InterPro" id="IPR051653">
    <property type="entry name" value="E3_ligase_sorting_rcpt"/>
</dbReference>
<dbReference type="SUPFAM" id="SSF57850">
    <property type="entry name" value="RING/U-box"/>
    <property type="match status" value="1"/>
</dbReference>
<gene>
    <name evidence="11" type="ORF">BGW38_004627</name>
</gene>
<dbReference type="GO" id="GO:0016020">
    <property type="term" value="C:membrane"/>
    <property type="evidence" value="ECO:0007669"/>
    <property type="project" value="UniProtKB-SubCell"/>
</dbReference>
<feature type="compositionally biased region" description="Basic and acidic residues" evidence="9">
    <location>
        <begin position="392"/>
        <end position="403"/>
    </location>
</feature>
<feature type="region of interest" description="Disordered" evidence="9">
    <location>
        <begin position="956"/>
        <end position="975"/>
    </location>
</feature>
<evidence type="ECO:0000256" key="9">
    <source>
        <dbReference type="SAM" id="MobiDB-lite"/>
    </source>
</evidence>
<feature type="region of interest" description="Disordered" evidence="9">
    <location>
        <begin position="880"/>
        <end position="950"/>
    </location>
</feature>
<evidence type="ECO:0000256" key="7">
    <source>
        <dbReference type="ARBA" id="ARBA00023136"/>
    </source>
</evidence>
<dbReference type="PANTHER" id="PTHR47168">
    <property type="entry name" value="RING ZINC FINGER DOMAIN SUPERFAMILY PROTEIN-RELATED"/>
    <property type="match status" value="1"/>
</dbReference>
<feature type="region of interest" description="Disordered" evidence="9">
    <location>
        <begin position="987"/>
        <end position="1010"/>
    </location>
</feature>
<keyword evidence="7" id="KW-0472">Membrane</keyword>
<feature type="region of interest" description="Disordered" evidence="9">
    <location>
        <begin position="36"/>
        <end position="93"/>
    </location>
</feature>
<feature type="compositionally biased region" description="Polar residues" evidence="9">
    <location>
        <begin position="988"/>
        <end position="1001"/>
    </location>
</feature>
<keyword evidence="5" id="KW-0862">Zinc</keyword>
<dbReference type="SMART" id="SM00184">
    <property type="entry name" value="RING"/>
    <property type="match status" value="1"/>
</dbReference>
<feature type="compositionally biased region" description="Basic and acidic residues" evidence="9">
    <location>
        <begin position="60"/>
        <end position="73"/>
    </location>
</feature>
<feature type="non-terminal residue" evidence="11">
    <location>
        <position position="1111"/>
    </location>
</feature>
<evidence type="ECO:0000256" key="2">
    <source>
        <dbReference type="ARBA" id="ARBA00022692"/>
    </source>
</evidence>
<dbReference type="GO" id="GO:0008270">
    <property type="term" value="F:zinc ion binding"/>
    <property type="evidence" value="ECO:0007669"/>
    <property type="project" value="UniProtKB-KW"/>
</dbReference>
<accession>A0A9P6FZY0</accession>
<evidence type="ECO:0000313" key="11">
    <source>
        <dbReference type="EMBL" id="KAF9584932.1"/>
    </source>
</evidence>
<evidence type="ECO:0000256" key="5">
    <source>
        <dbReference type="ARBA" id="ARBA00022833"/>
    </source>
</evidence>
<feature type="domain" description="RING-type" evidence="10">
    <location>
        <begin position="1013"/>
        <end position="1055"/>
    </location>
</feature>
<feature type="compositionally biased region" description="Basic and acidic residues" evidence="9">
    <location>
        <begin position="818"/>
        <end position="837"/>
    </location>
</feature>
<feature type="region of interest" description="Disordered" evidence="9">
    <location>
        <begin position="191"/>
        <end position="240"/>
    </location>
</feature>
<dbReference type="AlphaFoldDB" id="A0A9P6FZY0"/>
<evidence type="ECO:0000256" key="6">
    <source>
        <dbReference type="ARBA" id="ARBA00022989"/>
    </source>
</evidence>
<organism evidence="11 12">
    <name type="scientific">Lunasporangiospora selenospora</name>
    <dbReference type="NCBI Taxonomy" id="979761"/>
    <lineage>
        <taxon>Eukaryota</taxon>
        <taxon>Fungi</taxon>
        <taxon>Fungi incertae sedis</taxon>
        <taxon>Mucoromycota</taxon>
        <taxon>Mortierellomycotina</taxon>
        <taxon>Mortierellomycetes</taxon>
        <taxon>Mortierellales</taxon>
        <taxon>Mortierellaceae</taxon>
        <taxon>Lunasporangiospora</taxon>
    </lineage>
</organism>
<dbReference type="OrthoDB" id="8062037at2759"/>
<keyword evidence="6" id="KW-1133">Transmembrane helix</keyword>
<feature type="compositionally biased region" description="Basic and acidic residues" evidence="9">
    <location>
        <begin position="226"/>
        <end position="235"/>
    </location>
</feature>
<dbReference type="EMBL" id="JAABOA010000295">
    <property type="protein sequence ID" value="KAF9584932.1"/>
    <property type="molecule type" value="Genomic_DNA"/>
</dbReference>
<proteinExistence type="predicted"/>
<feature type="compositionally biased region" description="Acidic residues" evidence="9">
    <location>
        <begin position="83"/>
        <end position="93"/>
    </location>
</feature>
<dbReference type="InterPro" id="IPR013083">
    <property type="entry name" value="Znf_RING/FYVE/PHD"/>
</dbReference>
<evidence type="ECO:0000256" key="4">
    <source>
        <dbReference type="ARBA" id="ARBA00022771"/>
    </source>
</evidence>
<keyword evidence="2" id="KW-0812">Transmembrane</keyword>
<evidence type="ECO:0000313" key="12">
    <source>
        <dbReference type="Proteomes" id="UP000780801"/>
    </source>
</evidence>
<feature type="compositionally biased region" description="Basic residues" evidence="9">
    <location>
        <begin position="959"/>
        <end position="970"/>
    </location>
</feature>
<dbReference type="PROSITE" id="PS50089">
    <property type="entry name" value="ZF_RING_2"/>
    <property type="match status" value="1"/>
</dbReference>